<protein>
    <submittedName>
        <fullName evidence="2">Catechol 2,3-dioxygenase</fullName>
    </submittedName>
</protein>
<evidence type="ECO:0000259" key="1">
    <source>
        <dbReference type="PROSITE" id="PS51819"/>
    </source>
</evidence>
<evidence type="ECO:0000313" key="2">
    <source>
        <dbReference type="EMBL" id="RZU63399.1"/>
    </source>
</evidence>
<dbReference type="Gene3D" id="3.10.180.10">
    <property type="entry name" value="2,3-Dihydroxybiphenyl 1,2-Dioxygenase, domain 1"/>
    <property type="match status" value="2"/>
</dbReference>
<gene>
    <name evidence="2" type="ORF">EV380_3016</name>
</gene>
<dbReference type="PROSITE" id="PS51819">
    <property type="entry name" value="VOC"/>
    <property type="match status" value="2"/>
</dbReference>
<comment type="caution">
    <text evidence="2">The sequence shown here is derived from an EMBL/GenBank/DDBJ whole genome shotgun (WGS) entry which is preliminary data.</text>
</comment>
<keyword evidence="3" id="KW-1185">Reference proteome</keyword>
<dbReference type="Pfam" id="PF00903">
    <property type="entry name" value="Glyoxalase"/>
    <property type="match status" value="2"/>
</dbReference>
<dbReference type="Proteomes" id="UP000292685">
    <property type="component" value="Unassembled WGS sequence"/>
</dbReference>
<dbReference type="InterPro" id="IPR037523">
    <property type="entry name" value="VOC_core"/>
</dbReference>
<dbReference type="SUPFAM" id="SSF54593">
    <property type="entry name" value="Glyoxalase/Bleomycin resistance protein/Dihydroxybiphenyl dioxygenase"/>
    <property type="match status" value="2"/>
</dbReference>
<feature type="domain" description="VOC" evidence="1">
    <location>
        <begin position="255"/>
        <end position="369"/>
    </location>
</feature>
<proteinExistence type="predicted"/>
<dbReference type="PANTHER" id="PTHR43279:SF1">
    <property type="entry name" value="CATECHOL-2,3-DIOXYGENASE"/>
    <property type="match status" value="1"/>
</dbReference>
<organism evidence="2 3">
    <name type="scientific">Zhihengliuella halotolerans</name>
    <dbReference type="NCBI Taxonomy" id="370736"/>
    <lineage>
        <taxon>Bacteria</taxon>
        <taxon>Bacillati</taxon>
        <taxon>Actinomycetota</taxon>
        <taxon>Actinomycetes</taxon>
        <taxon>Micrococcales</taxon>
        <taxon>Micrococcaceae</taxon>
        <taxon>Zhihengliuella</taxon>
    </lineage>
</organism>
<sequence length="369" mass="39634">MLDEKATSSRVSTAAVLQRSSRVVVLSDSSAEKSPISTTGAVGTTAGGLGRGPPGMNPEIYLFLQLNSRTATVRDRLELKHMSTAMDTLDRLDARSDVGTVTLKVGNLDSQIRYYTEGVGLDVIAQAGPSAVLGRNGAPTMILEHAPALRHAPDGAAGLFHTAILFSSRADLAAAVQRVAAWSAGRFLGASDHLVSEAFYFDDPEGNGVELYFDRPRETWRWDGDRVAMDTVFLDPRRYLQLHLADPAIPRGEAKVGHVHLKVGDVATAREFYAGVVGFDVTATIGNSAVFFSVGGYHHHLAANTWNSRGATGREPSLGLGEIDLTVSDEEAVGALRERLTSSSVPWYDDGRTLTFEDPWNNALRITAG</sequence>
<dbReference type="PANTHER" id="PTHR43279">
    <property type="entry name" value="CATECHOL-2,3-DIOXYGENASE"/>
    <property type="match status" value="1"/>
</dbReference>
<keyword evidence="2" id="KW-0560">Oxidoreductase</keyword>
<keyword evidence="2" id="KW-0223">Dioxygenase</keyword>
<feature type="domain" description="VOC" evidence="1">
    <location>
        <begin position="97"/>
        <end position="214"/>
    </location>
</feature>
<reference evidence="2 3" key="1">
    <citation type="submission" date="2019-02" db="EMBL/GenBank/DDBJ databases">
        <title>Sequencing the genomes of 1000 actinobacteria strains.</title>
        <authorList>
            <person name="Klenk H.-P."/>
        </authorList>
    </citation>
    <scope>NUCLEOTIDE SEQUENCE [LARGE SCALE GENOMIC DNA]</scope>
    <source>
        <strain evidence="2 3">DSM 17364</strain>
    </source>
</reference>
<dbReference type="InterPro" id="IPR004360">
    <property type="entry name" value="Glyas_Fos-R_dOase_dom"/>
</dbReference>
<evidence type="ECO:0000313" key="3">
    <source>
        <dbReference type="Proteomes" id="UP000292685"/>
    </source>
</evidence>
<accession>A0A4Q8AI51</accession>
<dbReference type="GO" id="GO:0051213">
    <property type="term" value="F:dioxygenase activity"/>
    <property type="evidence" value="ECO:0007669"/>
    <property type="project" value="UniProtKB-KW"/>
</dbReference>
<dbReference type="InterPro" id="IPR029068">
    <property type="entry name" value="Glyas_Bleomycin-R_OHBP_Dase"/>
</dbReference>
<dbReference type="EMBL" id="SHLA01000001">
    <property type="protein sequence ID" value="RZU63399.1"/>
    <property type="molecule type" value="Genomic_DNA"/>
</dbReference>
<name>A0A4Q8AI51_9MICC</name>
<dbReference type="AlphaFoldDB" id="A0A4Q8AI51"/>